<gene>
    <name evidence="3" type="ORF">ATL39_3028</name>
</gene>
<keyword evidence="1" id="KW-0812">Transmembrane</keyword>
<feature type="transmembrane region" description="Helical" evidence="1">
    <location>
        <begin position="34"/>
        <end position="53"/>
    </location>
</feature>
<evidence type="ECO:0000256" key="1">
    <source>
        <dbReference type="SAM" id="Phobius"/>
    </source>
</evidence>
<keyword evidence="1" id="KW-0472">Membrane</keyword>
<reference evidence="3 4" key="1">
    <citation type="submission" date="2018-09" db="EMBL/GenBank/DDBJ databases">
        <title>Genomic Encyclopedia of Archaeal and Bacterial Type Strains, Phase II (KMG-II): from individual species to whole genera.</title>
        <authorList>
            <person name="Goeker M."/>
        </authorList>
    </citation>
    <scope>NUCLEOTIDE SEQUENCE [LARGE SCALE GENOMIC DNA]</scope>
    <source>
        <strain evidence="3 4">DSM 17008</strain>
    </source>
</reference>
<feature type="transmembrane region" description="Helical" evidence="1">
    <location>
        <begin position="65"/>
        <end position="83"/>
    </location>
</feature>
<name>A0A419UWU3_9BACL</name>
<accession>A0A419UWU3</accession>
<organism evidence="3 4">
    <name type="scientific">Sinobaca qinghaiensis</name>
    <dbReference type="NCBI Taxonomy" id="342944"/>
    <lineage>
        <taxon>Bacteria</taxon>
        <taxon>Bacillati</taxon>
        <taxon>Bacillota</taxon>
        <taxon>Bacilli</taxon>
        <taxon>Bacillales</taxon>
        <taxon>Sporolactobacillaceae</taxon>
        <taxon>Sinobaca</taxon>
    </lineage>
</organism>
<dbReference type="AlphaFoldDB" id="A0A419UWU3"/>
<protein>
    <submittedName>
        <fullName evidence="3">YcxB-like protein</fullName>
    </submittedName>
</protein>
<comment type="caution">
    <text evidence="3">The sequence shown here is derived from an EMBL/GenBank/DDBJ whole genome shotgun (WGS) entry which is preliminary data.</text>
</comment>
<proteinExistence type="predicted"/>
<dbReference type="InterPro" id="IPR025588">
    <property type="entry name" value="YcxB-like_C"/>
</dbReference>
<evidence type="ECO:0000259" key="2">
    <source>
        <dbReference type="Pfam" id="PF14317"/>
    </source>
</evidence>
<dbReference type="EMBL" id="RAPK01000011">
    <property type="protein sequence ID" value="RKD69605.1"/>
    <property type="molecule type" value="Genomic_DNA"/>
</dbReference>
<evidence type="ECO:0000313" key="4">
    <source>
        <dbReference type="Proteomes" id="UP000285120"/>
    </source>
</evidence>
<sequence length="188" mass="22059">MPRSGYVIDEVYCHGQVSKQEFVMYNLFHARKRFLISTASLFLLMWLLFAMLTNSTEMFGDNFPVLGISIFGGLVYVIAVFAFQKSIAKKTYEKDPTERMHITYFISAKEIFLQHEKGRRTFVWDDVYKAHIRKDKYLLYMGPHKALLVPFRFFESDKEKQAFEELMKTELSADQVAWKKKKTSSTSS</sequence>
<feature type="domain" description="YcxB-like C-terminal" evidence="2">
    <location>
        <begin position="109"/>
        <end position="167"/>
    </location>
</feature>
<evidence type="ECO:0000313" key="3">
    <source>
        <dbReference type="EMBL" id="RKD69605.1"/>
    </source>
</evidence>
<keyword evidence="1" id="KW-1133">Transmembrane helix</keyword>
<keyword evidence="4" id="KW-1185">Reference proteome</keyword>
<dbReference type="Proteomes" id="UP000285120">
    <property type="component" value="Unassembled WGS sequence"/>
</dbReference>
<dbReference type="Pfam" id="PF14317">
    <property type="entry name" value="YcxB"/>
    <property type="match status" value="1"/>
</dbReference>